<sequence>MERECEVWSGERSYESLSRRTPSVPQATICRIKPRIPRLEERNIDSEERSLDSDIEGGFMDVNVAIPKEDAVKAKRLLLPKWAKKHWGSKIIPTLLDFYGIQDNPWNLDGDNGVTLFHTALQQTINLVCPGIKYTPMLVRDKVYLIARQAVYDWHRRFQTKAIQAVKSTVASLGNKNTVKAFVQKALQPKYRAAYWAMPDPERPEGAMQSICIVKVLAMHVKSTQGSIFTQKYYPVGSLCLAVLAMTYSTGSFKPLNTSFSEEHCGTKTQDLRQGLTIWTFLKKPH</sequence>
<dbReference type="InParanoid" id="W4KAU5"/>
<proteinExistence type="predicted"/>
<keyword evidence="2" id="KW-1185">Reference proteome</keyword>
<dbReference type="AlphaFoldDB" id="W4KAU5"/>
<dbReference type="RefSeq" id="XP_009544845.1">
    <property type="nucleotide sequence ID" value="XM_009546550.1"/>
</dbReference>
<dbReference type="eggNOG" id="ENOG502T1S7">
    <property type="taxonomic scope" value="Eukaryota"/>
</dbReference>
<dbReference type="GeneID" id="20674084"/>
<dbReference type="EMBL" id="KI925457">
    <property type="protein sequence ID" value="ETW82485.1"/>
    <property type="molecule type" value="Genomic_DNA"/>
</dbReference>
<dbReference type="OrthoDB" id="2800032at2759"/>
<evidence type="ECO:0000313" key="1">
    <source>
        <dbReference type="EMBL" id="ETW82485.1"/>
    </source>
</evidence>
<protein>
    <submittedName>
        <fullName evidence="1">Uncharacterized protein</fullName>
    </submittedName>
</protein>
<organism evidence="1 2">
    <name type="scientific">Heterobasidion irregulare (strain TC 32-1)</name>
    <dbReference type="NCBI Taxonomy" id="747525"/>
    <lineage>
        <taxon>Eukaryota</taxon>
        <taxon>Fungi</taxon>
        <taxon>Dikarya</taxon>
        <taxon>Basidiomycota</taxon>
        <taxon>Agaricomycotina</taxon>
        <taxon>Agaricomycetes</taxon>
        <taxon>Russulales</taxon>
        <taxon>Bondarzewiaceae</taxon>
        <taxon>Heterobasidion</taxon>
        <taxon>Heterobasidion annosum species complex</taxon>
    </lineage>
</organism>
<accession>W4KAU5</accession>
<name>W4KAU5_HETIT</name>
<reference evidence="1 2" key="1">
    <citation type="journal article" date="2012" name="New Phytol.">
        <title>Insight into trade-off between wood decay and parasitism from the genome of a fungal forest pathogen.</title>
        <authorList>
            <person name="Olson A."/>
            <person name="Aerts A."/>
            <person name="Asiegbu F."/>
            <person name="Belbahri L."/>
            <person name="Bouzid O."/>
            <person name="Broberg A."/>
            <person name="Canback B."/>
            <person name="Coutinho P.M."/>
            <person name="Cullen D."/>
            <person name="Dalman K."/>
            <person name="Deflorio G."/>
            <person name="van Diepen L.T."/>
            <person name="Dunand C."/>
            <person name="Duplessis S."/>
            <person name="Durling M."/>
            <person name="Gonthier P."/>
            <person name="Grimwood J."/>
            <person name="Fossdal C.G."/>
            <person name="Hansson D."/>
            <person name="Henrissat B."/>
            <person name="Hietala A."/>
            <person name="Himmelstrand K."/>
            <person name="Hoffmeister D."/>
            <person name="Hogberg N."/>
            <person name="James T.Y."/>
            <person name="Karlsson M."/>
            <person name="Kohler A."/>
            <person name="Kues U."/>
            <person name="Lee Y.H."/>
            <person name="Lin Y.C."/>
            <person name="Lind M."/>
            <person name="Lindquist E."/>
            <person name="Lombard V."/>
            <person name="Lucas S."/>
            <person name="Lunden K."/>
            <person name="Morin E."/>
            <person name="Murat C."/>
            <person name="Park J."/>
            <person name="Raffaello T."/>
            <person name="Rouze P."/>
            <person name="Salamov A."/>
            <person name="Schmutz J."/>
            <person name="Solheim H."/>
            <person name="Stahlberg J."/>
            <person name="Velez H."/>
            <person name="de Vries R.P."/>
            <person name="Wiebenga A."/>
            <person name="Woodward S."/>
            <person name="Yakovlev I."/>
            <person name="Garbelotto M."/>
            <person name="Martin F."/>
            <person name="Grigoriev I.V."/>
            <person name="Stenlid J."/>
        </authorList>
    </citation>
    <scope>NUCLEOTIDE SEQUENCE [LARGE SCALE GENOMIC DNA]</scope>
    <source>
        <strain evidence="1 2">TC 32-1</strain>
    </source>
</reference>
<evidence type="ECO:0000313" key="2">
    <source>
        <dbReference type="Proteomes" id="UP000030671"/>
    </source>
</evidence>
<gene>
    <name evidence="1" type="ORF">HETIRDRAFT_426150</name>
</gene>
<dbReference type="KEGG" id="hir:HETIRDRAFT_426150"/>
<dbReference type="HOGENOM" id="CLU_973371_0_0_1"/>
<dbReference type="Proteomes" id="UP000030671">
    <property type="component" value="Unassembled WGS sequence"/>
</dbReference>